<reference evidence="3 4" key="1">
    <citation type="submission" date="2024-09" db="EMBL/GenBank/DDBJ databases">
        <title>A chromosome-level genome assembly of Gray's grenadier anchovy, Coilia grayii.</title>
        <authorList>
            <person name="Fu Z."/>
        </authorList>
    </citation>
    <scope>NUCLEOTIDE SEQUENCE [LARGE SCALE GENOMIC DNA]</scope>
    <source>
        <strain evidence="3">G4</strain>
        <tissue evidence="3">Muscle</tissue>
    </source>
</reference>
<dbReference type="AlphaFoldDB" id="A0ABD1JLL4"/>
<dbReference type="Pfam" id="PF22067">
    <property type="entry name" value="Cep192_D3"/>
    <property type="match status" value="1"/>
</dbReference>
<evidence type="ECO:0000259" key="2">
    <source>
        <dbReference type="Pfam" id="PF22067"/>
    </source>
</evidence>
<accession>A0ABD1JLL4</accession>
<proteinExistence type="predicted"/>
<dbReference type="PANTHER" id="PTHR46500">
    <property type="entry name" value="CILIA- AND FLAGELLA-ASSOCIATED PROTEIN 221"/>
    <property type="match status" value="1"/>
</dbReference>
<dbReference type="Proteomes" id="UP001591681">
    <property type="component" value="Unassembled WGS sequence"/>
</dbReference>
<evidence type="ECO:0000256" key="1">
    <source>
        <dbReference type="SAM" id="MobiDB-lite"/>
    </source>
</evidence>
<dbReference type="InterPro" id="IPR013783">
    <property type="entry name" value="Ig-like_fold"/>
</dbReference>
<name>A0ABD1JLL4_9TELE</name>
<dbReference type="InterPro" id="IPR029676">
    <property type="entry name" value="CFAP221"/>
</dbReference>
<sequence>MEVVQSVRENFTSTFRKKTQLPLVQLVEDVRRDTDVPHHLLETKTFSRLKNNSQIQAEPPEVHFSGFEVGKEYKQVLNEENLLVPVHAYSVIDDLDIPSHISLPAVPLGQSLDYEIPLSCSCPVDFEFQVYCLQPSEAFSIQPLSGIIPARDAAGVTVTFTPFQYGTAQVTIQVVISQFNSRPYVCTLTGRCLPGLSLSKQKEHGEEQTEGQKGPTFSSLATKSKVRAARTQLKTKEQKKPKAPCQKAAIDVRTPAGVAKLLMKPQDKLSTRELREAMSYTRMAHKSRQVKEALFEKQVKQDVQEERANRLRWQVHLGKEPLSTEARVKILEERKFSDNEYKIKKGELSDPDDFTRAQTNLSTRRVVRDAGQLPDCVPNFQIFFGSNLEIRHRALRTFQQAARKIALRCRMNRRLALLRQAAGNVENLSRVPISLNGINGYFTFAK</sequence>
<organism evidence="3 4">
    <name type="scientific">Coilia grayii</name>
    <name type="common">Gray's grenadier anchovy</name>
    <dbReference type="NCBI Taxonomy" id="363190"/>
    <lineage>
        <taxon>Eukaryota</taxon>
        <taxon>Metazoa</taxon>
        <taxon>Chordata</taxon>
        <taxon>Craniata</taxon>
        <taxon>Vertebrata</taxon>
        <taxon>Euteleostomi</taxon>
        <taxon>Actinopterygii</taxon>
        <taxon>Neopterygii</taxon>
        <taxon>Teleostei</taxon>
        <taxon>Clupei</taxon>
        <taxon>Clupeiformes</taxon>
        <taxon>Clupeoidei</taxon>
        <taxon>Engraulidae</taxon>
        <taxon>Coilinae</taxon>
        <taxon>Coilia</taxon>
    </lineage>
</organism>
<evidence type="ECO:0000313" key="4">
    <source>
        <dbReference type="Proteomes" id="UP001591681"/>
    </source>
</evidence>
<feature type="region of interest" description="Disordered" evidence="1">
    <location>
        <begin position="228"/>
        <end position="247"/>
    </location>
</feature>
<dbReference type="PANTHER" id="PTHR46500:SF1">
    <property type="entry name" value="CILIA- AND FLAGELLA-ASSOCIATED PROTEIN 221"/>
    <property type="match status" value="1"/>
</dbReference>
<feature type="region of interest" description="Disordered" evidence="1">
    <location>
        <begin position="203"/>
        <end position="223"/>
    </location>
</feature>
<dbReference type="EMBL" id="JBHFQA010000014">
    <property type="protein sequence ID" value="KAL2088031.1"/>
    <property type="molecule type" value="Genomic_DNA"/>
</dbReference>
<evidence type="ECO:0000313" key="3">
    <source>
        <dbReference type="EMBL" id="KAL2088031.1"/>
    </source>
</evidence>
<keyword evidence="4" id="KW-1185">Reference proteome</keyword>
<feature type="domain" description="Cep192-like" evidence="2">
    <location>
        <begin position="101"/>
        <end position="191"/>
    </location>
</feature>
<gene>
    <name evidence="3" type="ORF">ACEWY4_016859</name>
</gene>
<protein>
    <recommendedName>
        <fullName evidence="2">Cep192-like domain-containing protein</fullName>
    </recommendedName>
</protein>
<comment type="caution">
    <text evidence="3">The sequence shown here is derived from an EMBL/GenBank/DDBJ whole genome shotgun (WGS) entry which is preliminary data.</text>
</comment>
<dbReference type="InterPro" id="IPR054089">
    <property type="entry name" value="Cep192-like_D3"/>
</dbReference>
<dbReference type="Gene3D" id="2.60.40.10">
    <property type="entry name" value="Immunoglobulins"/>
    <property type="match status" value="1"/>
</dbReference>